<dbReference type="PANTHER" id="PTHR10627">
    <property type="entry name" value="SCP160"/>
    <property type="match status" value="1"/>
</dbReference>
<evidence type="ECO:0000256" key="2">
    <source>
        <dbReference type="SAM" id="MobiDB-lite"/>
    </source>
</evidence>
<dbReference type="PANTHER" id="PTHR10627:SF74">
    <property type="entry name" value="OS08G0526500 PROTEIN"/>
    <property type="match status" value="1"/>
</dbReference>
<feature type="region of interest" description="Disordered" evidence="2">
    <location>
        <begin position="145"/>
        <end position="187"/>
    </location>
</feature>
<dbReference type="SUPFAM" id="SSF47769">
    <property type="entry name" value="SAM/Pointed domain"/>
    <property type="match status" value="1"/>
</dbReference>
<name>A0AAD4JB89_PERFH</name>
<dbReference type="Gene3D" id="1.10.150.50">
    <property type="entry name" value="Transcription Factor, Ets-1"/>
    <property type="match status" value="1"/>
</dbReference>
<dbReference type="EMBL" id="SDAM02000099">
    <property type="protein sequence ID" value="KAH6830241.1"/>
    <property type="molecule type" value="Genomic_DNA"/>
</dbReference>
<keyword evidence="1" id="KW-0677">Repeat</keyword>
<protein>
    <recommendedName>
        <fullName evidence="3">SAM domain-containing protein</fullName>
    </recommendedName>
</protein>
<dbReference type="SMART" id="SM00454">
    <property type="entry name" value="SAM"/>
    <property type="match status" value="1"/>
</dbReference>
<accession>A0AAD4JB89</accession>
<evidence type="ECO:0000313" key="5">
    <source>
        <dbReference type="Proteomes" id="UP001190926"/>
    </source>
</evidence>
<dbReference type="AlphaFoldDB" id="A0AAD4JB89"/>
<evidence type="ECO:0000313" key="4">
    <source>
        <dbReference type="EMBL" id="KAH6830241.1"/>
    </source>
</evidence>
<evidence type="ECO:0000259" key="3">
    <source>
        <dbReference type="SMART" id="SM00454"/>
    </source>
</evidence>
<dbReference type="Proteomes" id="UP001190926">
    <property type="component" value="Unassembled WGS sequence"/>
</dbReference>
<sequence>MAKPQVTITLGSSGQKVVKDSWGVSDGSRADAAGPIGSKRTLAESFGSSAYHAFNSSKRMRDGESGSSYGYSSHADDAHLGSKDLCLKLTHRRILREVELKNEGHKGIELREKVLRASRSAVKLLKRVPHSIRAAETPNMDSMRNSYASWSSTGGGTRSPERILRSSGGLSNPRSATDELPQVPSARPFNTSRMECALTSNPLVSSRPNVPMITGLRRARDTGKLPMELPTVAGSISRTPYQSSYVPKDSRALTISSFLHSLGLGKYFINFQAEEIVKQLNHLTRLLVLTQNQEMDSVMKQMREIDLKELGIPMGPRKKILHALLARRSTLQL</sequence>
<reference evidence="4 5" key="1">
    <citation type="journal article" date="2021" name="Nat. Commun.">
        <title>Incipient diploidization of the medicinal plant Perilla within 10,000 years.</title>
        <authorList>
            <person name="Zhang Y."/>
            <person name="Shen Q."/>
            <person name="Leng L."/>
            <person name="Zhang D."/>
            <person name="Chen S."/>
            <person name="Shi Y."/>
            <person name="Ning Z."/>
            <person name="Chen S."/>
        </authorList>
    </citation>
    <scope>NUCLEOTIDE SEQUENCE [LARGE SCALE GENOMIC DNA]</scope>
    <source>
        <strain evidence="5">cv. PC099</strain>
    </source>
</reference>
<gene>
    <name evidence="4" type="ORF">C2S53_000210</name>
</gene>
<comment type="caution">
    <text evidence="4">The sequence shown here is derived from an EMBL/GenBank/DDBJ whole genome shotgun (WGS) entry which is preliminary data.</text>
</comment>
<proteinExistence type="predicted"/>
<keyword evidence="5" id="KW-1185">Reference proteome</keyword>
<dbReference type="InterPro" id="IPR013761">
    <property type="entry name" value="SAM/pointed_sf"/>
</dbReference>
<organism evidence="4 5">
    <name type="scientific">Perilla frutescens var. hirtella</name>
    <name type="common">Perilla citriodora</name>
    <name type="synonym">Perilla setoyensis</name>
    <dbReference type="NCBI Taxonomy" id="608512"/>
    <lineage>
        <taxon>Eukaryota</taxon>
        <taxon>Viridiplantae</taxon>
        <taxon>Streptophyta</taxon>
        <taxon>Embryophyta</taxon>
        <taxon>Tracheophyta</taxon>
        <taxon>Spermatophyta</taxon>
        <taxon>Magnoliopsida</taxon>
        <taxon>eudicotyledons</taxon>
        <taxon>Gunneridae</taxon>
        <taxon>Pentapetalae</taxon>
        <taxon>asterids</taxon>
        <taxon>lamiids</taxon>
        <taxon>Lamiales</taxon>
        <taxon>Lamiaceae</taxon>
        <taxon>Nepetoideae</taxon>
        <taxon>Elsholtzieae</taxon>
        <taxon>Perilla</taxon>
    </lineage>
</organism>
<dbReference type="InterPro" id="IPR001660">
    <property type="entry name" value="SAM"/>
</dbReference>
<feature type="domain" description="SAM" evidence="3">
    <location>
        <begin position="247"/>
        <end position="330"/>
    </location>
</feature>
<evidence type="ECO:0000256" key="1">
    <source>
        <dbReference type="ARBA" id="ARBA00022737"/>
    </source>
</evidence>